<evidence type="ECO:0000256" key="1">
    <source>
        <dbReference type="ARBA" id="ARBA00022679"/>
    </source>
</evidence>
<dbReference type="Gene3D" id="3.40.718.10">
    <property type="entry name" value="Isopropylmalate Dehydrogenase"/>
    <property type="match status" value="1"/>
</dbReference>
<dbReference type="RefSeq" id="WP_148074000.1">
    <property type="nucleotide sequence ID" value="NZ_CP042913.1"/>
</dbReference>
<evidence type="ECO:0000256" key="2">
    <source>
        <dbReference type="ARBA" id="ARBA00023315"/>
    </source>
</evidence>
<keyword evidence="5" id="KW-1185">Reference proteome</keyword>
<gene>
    <name evidence="4" type="primary">pta_2</name>
    <name evidence="4" type="ORF">Pr1d_27950</name>
</gene>
<evidence type="ECO:0000259" key="3">
    <source>
        <dbReference type="Pfam" id="PF01515"/>
    </source>
</evidence>
<protein>
    <submittedName>
        <fullName evidence="4">Phosphate acetyltransferase</fullName>
        <ecNumber evidence="4">2.3.1.8</ecNumber>
    </submittedName>
</protein>
<feature type="domain" description="Phosphate acetyl/butaryl transferase" evidence="3">
    <location>
        <begin position="7"/>
        <end position="194"/>
    </location>
</feature>
<evidence type="ECO:0000313" key="5">
    <source>
        <dbReference type="Proteomes" id="UP000323917"/>
    </source>
</evidence>
<dbReference type="GO" id="GO:0008959">
    <property type="term" value="F:phosphate acetyltransferase activity"/>
    <property type="evidence" value="ECO:0007669"/>
    <property type="project" value="UniProtKB-EC"/>
</dbReference>
<dbReference type="InterPro" id="IPR002505">
    <property type="entry name" value="PTA_PTB"/>
</dbReference>
<dbReference type="KEGG" id="bgok:Pr1d_27950"/>
<dbReference type="SUPFAM" id="SSF53659">
    <property type="entry name" value="Isocitrate/Isopropylmalate dehydrogenase-like"/>
    <property type="match status" value="1"/>
</dbReference>
<dbReference type="PANTHER" id="PTHR43356">
    <property type="entry name" value="PHOSPHATE ACETYLTRANSFERASE"/>
    <property type="match status" value="1"/>
</dbReference>
<sequence length="215" mass="22883">MFSDTFLHATFQSKSRLTTGSTLSHCALIAAPTYSERIVLSAVALNIAPDIEQKRDICQNAIGFVRAMSIAEPKIAVLSVVEMVITKMASTLDAAVLAKMADRGQITGASVDEPLDPDAAVDAEAAQINNIDSPVADRANLLIAPNIEAGNMVYKELAFMAYAQTASLVVGARVPLILTSLADREEARRFSAAVAVLYAAALKRDFATICPNIEE</sequence>
<dbReference type="Proteomes" id="UP000323917">
    <property type="component" value="Chromosome"/>
</dbReference>
<dbReference type="InterPro" id="IPR050500">
    <property type="entry name" value="Phos_Acetyltrans/Butyryltrans"/>
</dbReference>
<dbReference type="EMBL" id="CP042913">
    <property type="protein sequence ID" value="QEG35495.1"/>
    <property type="molecule type" value="Genomic_DNA"/>
</dbReference>
<name>A0A5B9QCZ9_9BACT</name>
<dbReference type="OrthoDB" id="9774179at2"/>
<dbReference type="AlphaFoldDB" id="A0A5B9QCZ9"/>
<accession>A0A5B9QCZ9</accession>
<reference evidence="4 5" key="1">
    <citation type="submission" date="2019-08" db="EMBL/GenBank/DDBJ databases">
        <title>Deep-cultivation of Planctomycetes and their phenomic and genomic characterization uncovers novel biology.</title>
        <authorList>
            <person name="Wiegand S."/>
            <person name="Jogler M."/>
            <person name="Boedeker C."/>
            <person name="Pinto D."/>
            <person name="Vollmers J."/>
            <person name="Rivas-Marin E."/>
            <person name="Kohn T."/>
            <person name="Peeters S.H."/>
            <person name="Heuer A."/>
            <person name="Rast P."/>
            <person name="Oberbeckmann S."/>
            <person name="Bunk B."/>
            <person name="Jeske O."/>
            <person name="Meyerdierks A."/>
            <person name="Storesund J.E."/>
            <person name="Kallscheuer N."/>
            <person name="Luecker S."/>
            <person name="Lage O.M."/>
            <person name="Pohl T."/>
            <person name="Merkel B.J."/>
            <person name="Hornburger P."/>
            <person name="Mueller R.-W."/>
            <person name="Bruemmer F."/>
            <person name="Labrenz M."/>
            <person name="Spormann A.M."/>
            <person name="Op den Camp H."/>
            <person name="Overmann J."/>
            <person name="Amann R."/>
            <person name="Jetten M.S.M."/>
            <person name="Mascher T."/>
            <person name="Medema M.H."/>
            <person name="Devos D.P."/>
            <person name="Kaster A.-K."/>
            <person name="Ovreas L."/>
            <person name="Rohde M."/>
            <person name="Galperin M.Y."/>
            <person name="Jogler C."/>
        </authorList>
    </citation>
    <scope>NUCLEOTIDE SEQUENCE [LARGE SCALE GENOMIC DNA]</scope>
    <source>
        <strain evidence="4 5">Pr1d</strain>
    </source>
</reference>
<organism evidence="4 5">
    <name type="scientific">Bythopirellula goksoeyrii</name>
    <dbReference type="NCBI Taxonomy" id="1400387"/>
    <lineage>
        <taxon>Bacteria</taxon>
        <taxon>Pseudomonadati</taxon>
        <taxon>Planctomycetota</taxon>
        <taxon>Planctomycetia</taxon>
        <taxon>Pirellulales</taxon>
        <taxon>Lacipirellulaceae</taxon>
        <taxon>Bythopirellula</taxon>
    </lineage>
</organism>
<keyword evidence="2 4" id="KW-0012">Acyltransferase</keyword>
<proteinExistence type="predicted"/>
<keyword evidence="1 4" id="KW-0808">Transferase</keyword>
<dbReference type="PANTHER" id="PTHR43356:SF2">
    <property type="entry name" value="PHOSPHATE ACETYLTRANSFERASE"/>
    <property type="match status" value="1"/>
</dbReference>
<dbReference type="Pfam" id="PF01515">
    <property type="entry name" value="PTA_PTB"/>
    <property type="match status" value="1"/>
</dbReference>
<dbReference type="EC" id="2.3.1.8" evidence="4"/>
<evidence type="ECO:0000313" key="4">
    <source>
        <dbReference type="EMBL" id="QEG35495.1"/>
    </source>
</evidence>